<name>A0A5F2B436_9LEPT</name>
<dbReference type="RefSeq" id="WP_135671239.1">
    <property type="nucleotide sequence ID" value="NZ_RQGN01000060.1"/>
</dbReference>
<keyword evidence="9" id="KW-0808">Transferase</keyword>
<dbReference type="InterPro" id="IPR002656">
    <property type="entry name" value="Acyl_transf_3_dom"/>
</dbReference>
<feature type="transmembrane region" description="Helical" evidence="7">
    <location>
        <begin position="6"/>
        <end position="24"/>
    </location>
</feature>
<dbReference type="EMBL" id="RQGN01000060">
    <property type="protein sequence ID" value="TGM00346.1"/>
    <property type="molecule type" value="Genomic_DNA"/>
</dbReference>
<gene>
    <name evidence="9" type="ORF">EHQ76_12510</name>
</gene>
<feature type="transmembrane region" description="Helical" evidence="7">
    <location>
        <begin position="258"/>
        <end position="280"/>
    </location>
</feature>
<feature type="transmembrane region" description="Helical" evidence="7">
    <location>
        <begin position="286"/>
        <end position="303"/>
    </location>
</feature>
<dbReference type="GO" id="GO:0009246">
    <property type="term" value="P:enterobacterial common antigen biosynthetic process"/>
    <property type="evidence" value="ECO:0007669"/>
    <property type="project" value="TreeGrafter"/>
</dbReference>
<feature type="transmembrane region" description="Helical" evidence="7">
    <location>
        <begin position="186"/>
        <end position="206"/>
    </location>
</feature>
<feature type="transmembrane region" description="Helical" evidence="7">
    <location>
        <begin position="80"/>
        <end position="103"/>
    </location>
</feature>
<dbReference type="OrthoDB" id="321153at2"/>
<evidence type="ECO:0000256" key="4">
    <source>
        <dbReference type="ARBA" id="ARBA00022692"/>
    </source>
</evidence>
<reference evidence="9 10" key="1">
    <citation type="journal article" date="2019" name="PLoS Negl. Trop. Dis.">
        <title>Revisiting the worldwide diversity of Leptospira species in the environment.</title>
        <authorList>
            <person name="Vincent A.T."/>
            <person name="Schiettekatte O."/>
            <person name="Bourhy P."/>
            <person name="Veyrier F.J."/>
            <person name="Picardeau M."/>
        </authorList>
    </citation>
    <scope>NUCLEOTIDE SEQUENCE [LARGE SCALE GENOMIC DNA]</scope>
    <source>
        <strain evidence="9 10">201702444</strain>
    </source>
</reference>
<evidence type="ECO:0000256" key="1">
    <source>
        <dbReference type="ARBA" id="ARBA00004651"/>
    </source>
</evidence>
<keyword evidence="3" id="KW-1003">Cell membrane</keyword>
<evidence type="ECO:0000313" key="9">
    <source>
        <dbReference type="EMBL" id="TGM00346.1"/>
    </source>
</evidence>
<feature type="transmembrane region" description="Helical" evidence="7">
    <location>
        <begin position="315"/>
        <end position="340"/>
    </location>
</feature>
<keyword evidence="5 7" id="KW-1133">Transmembrane helix</keyword>
<evidence type="ECO:0000313" key="10">
    <source>
        <dbReference type="Proteomes" id="UP000298429"/>
    </source>
</evidence>
<feature type="domain" description="Acyltransferase 3" evidence="8">
    <location>
        <begin position="47"/>
        <end position="367"/>
    </location>
</feature>
<evidence type="ECO:0000256" key="5">
    <source>
        <dbReference type="ARBA" id="ARBA00022989"/>
    </source>
</evidence>
<evidence type="ECO:0000259" key="8">
    <source>
        <dbReference type="Pfam" id="PF01757"/>
    </source>
</evidence>
<dbReference type="GO" id="GO:0016413">
    <property type="term" value="F:O-acetyltransferase activity"/>
    <property type="evidence" value="ECO:0007669"/>
    <property type="project" value="TreeGrafter"/>
</dbReference>
<dbReference type="Pfam" id="PF01757">
    <property type="entry name" value="Acyl_transf_3"/>
    <property type="match status" value="1"/>
</dbReference>
<feature type="transmembrane region" description="Helical" evidence="7">
    <location>
        <begin position="352"/>
        <end position="375"/>
    </location>
</feature>
<organism evidence="9 10">
    <name type="scientific">Leptospira barantonii</name>
    <dbReference type="NCBI Taxonomy" id="2023184"/>
    <lineage>
        <taxon>Bacteria</taxon>
        <taxon>Pseudomonadati</taxon>
        <taxon>Spirochaetota</taxon>
        <taxon>Spirochaetia</taxon>
        <taxon>Leptospirales</taxon>
        <taxon>Leptospiraceae</taxon>
        <taxon>Leptospira</taxon>
    </lineage>
</organism>
<evidence type="ECO:0000256" key="2">
    <source>
        <dbReference type="ARBA" id="ARBA00007400"/>
    </source>
</evidence>
<feature type="transmembrane region" description="Helical" evidence="7">
    <location>
        <begin position="218"/>
        <end position="237"/>
    </location>
</feature>
<dbReference type="PANTHER" id="PTHR40074:SF2">
    <property type="entry name" value="O-ACETYLTRANSFERASE WECH"/>
    <property type="match status" value="1"/>
</dbReference>
<evidence type="ECO:0000256" key="6">
    <source>
        <dbReference type="ARBA" id="ARBA00023136"/>
    </source>
</evidence>
<dbReference type="PANTHER" id="PTHR40074">
    <property type="entry name" value="O-ACETYLTRANSFERASE WECH"/>
    <property type="match status" value="1"/>
</dbReference>
<dbReference type="AlphaFoldDB" id="A0A5F2B436"/>
<dbReference type="Proteomes" id="UP000298429">
    <property type="component" value="Unassembled WGS sequence"/>
</dbReference>
<evidence type="ECO:0000256" key="3">
    <source>
        <dbReference type="ARBA" id="ARBA00022475"/>
    </source>
</evidence>
<evidence type="ECO:0000256" key="7">
    <source>
        <dbReference type="SAM" id="Phobius"/>
    </source>
</evidence>
<accession>A0A5F2B436</accession>
<feature type="transmembrane region" description="Helical" evidence="7">
    <location>
        <begin position="115"/>
        <end position="135"/>
    </location>
</feature>
<feature type="transmembrane region" description="Helical" evidence="7">
    <location>
        <begin position="155"/>
        <end position="174"/>
    </location>
</feature>
<keyword evidence="4 7" id="KW-0812">Transmembrane</keyword>
<sequence length="393" mass="44714">MIFNLSLFMDTFGLCILILACIVSDKPSRILLSSPPKNQTPGGRSESVDFIRGLAITGIVFIHVNSYYQYFGPQESASALTLALSNLSRFGVPAFILSSGIFLKPTNLRDYWKPKILSLLLPYFIVSLLAAYVKLGTLPDIVDFLIGIALGTWCAPYYFVPLLVSFYVIFPFCARFLGQFNTKKAILNFLFIALILNFVSNHVFRYSDIAWIKTIEPILFTGFIFFFVFGLLAGKWFKEPKSFLILSEEKSSPLPYSLRRILFFGLSIYLIGVFAAGYLWKFDSSNHLIFYPLAAFLFLFFWAEKVQEQKRHKTWIHTFAFVGKNSMGIFLLHPILIHLMHAWSPFEWGRNYAWFLIPVVGFINVALPLGVWLAVTKVLDLAFKLGKRGNSAS</sequence>
<protein>
    <submittedName>
        <fullName evidence="9">Acyltransferase</fullName>
    </submittedName>
</protein>
<keyword evidence="6 7" id="KW-0472">Membrane</keyword>
<dbReference type="GO" id="GO:0005886">
    <property type="term" value="C:plasma membrane"/>
    <property type="evidence" value="ECO:0007669"/>
    <property type="project" value="UniProtKB-SubCell"/>
</dbReference>
<keyword evidence="9" id="KW-0012">Acyltransferase</keyword>
<comment type="subcellular location">
    <subcellularLocation>
        <location evidence="1">Cell membrane</location>
        <topology evidence="1">Multi-pass membrane protein</topology>
    </subcellularLocation>
</comment>
<proteinExistence type="inferred from homology"/>
<comment type="caution">
    <text evidence="9">The sequence shown here is derived from an EMBL/GenBank/DDBJ whole genome shotgun (WGS) entry which is preliminary data.</text>
</comment>
<comment type="similarity">
    <text evidence="2">Belongs to the acyltransferase 3 family.</text>
</comment>